<name>A0A5D4GUM6_9HYPH</name>
<feature type="signal peptide" evidence="2">
    <location>
        <begin position="1"/>
        <end position="24"/>
    </location>
</feature>
<keyword evidence="1" id="KW-0472">Membrane</keyword>
<organism evidence="3 4">
    <name type="scientific">Neoaquamicrobium microcysteis</name>
    <dbReference type="NCBI Taxonomy" id="2682781"/>
    <lineage>
        <taxon>Bacteria</taxon>
        <taxon>Pseudomonadati</taxon>
        <taxon>Pseudomonadota</taxon>
        <taxon>Alphaproteobacteria</taxon>
        <taxon>Hyphomicrobiales</taxon>
        <taxon>Phyllobacteriaceae</taxon>
        <taxon>Neoaquamicrobium</taxon>
    </lineage>
</organism>
<dbReference type="RefSeq" id="WP_148915584.1">
    <property type="nucleotide sequence ID" value="NZ_VSZS01000064.1"/>
</dbReference>
<dbReference type="Proteomes" id="UP000323258">
    <property type="component" value="Unassembled WGS sequence"/>
</dbReference>
<feature type="transmembrane region" description="Helical" evidence="1">
    <location>
        <begin position="48"/>
        <end position="67"/>
    </location>
</feature>
<keyword evidence="1" id="KW-0812">Transmembrane</keyword>
<keyword evidence="2" id="KW-0732">Signal</keyword>
<evidence type="ECO:0000256" key="1">
    <source>
        <dbReference type="SAM" id="Phobius"/>
    </source>
</evidence>
<keyword evidence="1" id="KW-1133">Transmembrane helix</keyword>
<feature type="chain" id="PRO_5022659071" description="LPXTG cell wall anchor domain-containing protein" evidence="2">
    <location>
        <begin position="25"/>
        <end position="73"/>
    </location>
</feature>
<accession>A0A5D4GUM6</accession>
<gene>
    <name evidence="3" type="ORF">FY036_15215</name>
</gene>
<proteinExistence type="predicted"/>
<keyword evidence="4" id="KW-1185">Reference proteome</keyword>
<reference evidence="3 4" key="1">
    <citation type="submission" date="2019-08" db="EMBL/GenBank/DDBJ databases">
        <authorList>
            <person name="Seo Y.L."/>
        </authorList>
    </citation>
    <scope>NUCLEOTIDE SEQUENCE [LARGE SCALE GENOMIC DNA]</scope>
    <source>
        <strain evidence="3 4">MaA-C15</strain>
    </source>
</reference>
<evidence type="ECO:0000313" key="3">
    <source>
        <dbReference type="EMBL" id="TYR31613.1"/>
    </source>
</evidence>
<dbReference type="EMBL" id="VSZS01000064">
    <property type="protein sequence ID" value="TYR31613.1"/>
    <property type="molecule type" value="Genomic_DNA"/>
</dbReference>
<evidence type="ECO:0008006" key="5">
    <source>
        <dbReference type="Google" id="ProtNLM"/>
    </source>
</evidence>
<reference evidence="3 4" key="2">
    <citation type="submission" date="2019-09" db="EMBL/GenBank/DDBJ databases">
        <title>Mesorhizobium sp. MaA-C15 isolated from Microcystis aeruginosa.</title>
        <authorList>
            <person name="Jeong S.E."/>
            <person name="Jin H.M."/>
            <person name="Jeon C.O."/>
        </authorList>
    </citation>
    <scope>NUCLEOTIDE SEQUENCE [LARGE SCALE GENOMIC DNA]</scope>
    <source>
        <strain evidence="3 4">MaA-C15</strain>
    </source>
</reference>
<dbReference type="AlphaFoldDB" id="A0A5D4GUM6"/>
<evidence type="ECO:0000313" key="4">
    <source>
        <dbReference type="Proteomes" id="UP000323258"/>
    </source>
</evidence>
<sequence>MRHALSAILLAGMAWAFAPGSVNDADAMGVIPKKPGDYRTVPTPAPLAGGGILGLGVVAGAGVYLMLRRRKRP</sequence>
<comment type="caution">
    <text evidence="3">The sequence shown here is derived from an EMBL/GenBank/DDBJ whole genome shotgun (WGS) entry which is preliminary data.</text>
</comment>
<protein>
    <recommendedName>
        <fullName evidence="5">LPXTG cell wall anchor domain-containing protein</fullName>
    </recommendedName>
</protein>
<evidence type="ECO:0000256" key="2">
    <source>
        <dbReference type="SAM" id="SignalP"/>
    </source>
</evidence>